<accession>A0ABP8YJJ3</accession>
<dbReference type="PROSITE" id="PS51819">
    <property type="entry name" value="VOC"/>
    <property type="match status" value="1"/>
</dbReference>
<name>A0ABP8YJJ3_9MICO</name>
<dbReference type="EMBL" id="BAABLO010000012">
    <property type="protein sequence ID" value="GAA4730695.1"/>
    <property type="molecule type" value="Genomic_DNA"/>
</dbReference>
<reference evidence="3" key="1">
    <citation type="journal article" date="2019" name="Int. J. Syst. Evol. Microbiol.">
        <title>The Global Catalogue of Microorganisms (GCM) 10K type strain sequencing project: providing services to taxonomists for standard genome sequencing and annotation.</title>
        <authorList>
            <consortium name="The Broad Institute Genomics Platform"/>
            <consortium name="The Broad Institute Genome Sequencing Center for Infectious Disease"/>
            <person name="Wu L."/>
            <person name="Ma J."/>
        </authorList>
    </citation>
    <scope>NUCLEOTIDE SEQUENCE [LARGE SCALE GENOMIC DNA]</scope>
    <source>
        <strain evidence="3">JCM 18961</strain>
    </source>
</reference>
<dbReference type="Pfam" id="PF00903">
    <property type="entry name" value="Glyoxalase"/>
    <property type="match status" value="1"/>
</dbReference>
<dbReference type="Gene3D" id="3.10.180.10">
    <property type="entry name" value="2,3-Dihydroxybiphenyl 1,2-Dioxygenase, domain 1"/>
    <property type="match status" value="1"/>
</dbReference>
<protein>
    <submittedName>
        <fullName evidence="2">VOC family protein</fullName>
    </submittedName>
</protein>
<dbReference type="InterPro" id="IPR037523">
    <property type="entry name" value="VOC_core"/>
</dbReference>
<evidence type="ECO:0000313" key="3">
    <source>
        <dbReference type="Proteomes" id="UP001500556"/>
    </source>
</evidence>
<gene>
    <name evidence="2" type="ORF">GCM10025782_32240</name>
</gene>
<dbReference type="InterPro" id="IPR029068">
    <property type="entry name" value="Glyas_Bleomycin-R_OHBP_Dase"/>
</dbReference>
<organism evidence="2 3">
    <name type="scientific">Pedococcus ginsenosidimutans</name>
    <dbReference type="NCBI Taxonomy" id="490570"/>
    <lineage>
        <taxon>Bacteria</taxon>
        <taxon>Bacillati</taxon>
        <taxon>Actinomycetota</taxon>
        <taxon>Actinomycetes</taxon>
        <taxon>Micrococcales</taxon>
        <taxon>Intrasporangiaceae</taxon>
        <taxon>Pedococcus</taxon>
    </lineage>
</organism>
<sequence>MRVMAVTANLTVPDLEEAKGFWSGLFGLSTEMDLGWVARLTDPVTGAHVQLVTRDATAPEDSALTVKVDDVDEAWAQVQAAGVEVVHPLVTEEWGVRRFFVRAPGGTVVNIAQHHV</sequence>
<feature type="domain" description="VOC" evidence="1">
    <location>
        <begin position="2"/>
        <end position="114"/>
    </location>
</feature>
<evidence type="ECO:0000259" key="1">
    <source>
        <dbReference type="PROSITE" id="PS51819"/>
    </source>
</evidence>
<comment type="caution">
    <text evidence="2">The sequence shown here is derived from an EMBL/GenBank/DDBJ whole genome shotgun (WGS) entry which is preliminary data.</text>
</comment>
<dbReference type="SUPFAM" id="SSF54593">
    <property type="entry name" value="Glyoxalase/Bleomycin resistance protein/Dihydroxybiphenyl dioxygenase"/>
    <property type="match status" value="1"/>
</dbReference>
<proteinExistence type="predicted"/>
<keyword evidence="3" id="KW-1185">Reference proteome</keyword>
<evidence type="ECO:0000313" key="2">
    <source>
        <dbReference type="EMBL" id="GAA4730695.1"/>
    </source>
</evidence>
<dbReference type="Proteomes" id="UP001500556">
    <property type="component" value="Unassembled WGS sequence"/>
</dbReference>
<dbReference type="InterPro" id="IPR004360">
    <property type="entry name" value="Glyas_Fos-R_dOase_dom"/>
</dbReference>